<feature type="transmembrane region" description="Helical" evidence="2">
    <location>
        <begin position="18"/>
        <end position="37"/>
    </location>
</feature>
<evidence type="ECO:0008006" key="5">
    <source>
        <dbReference type="Google" id="ProtNLM"/>
    </source>
</evidence>
<feature type="compositionally biased region" description="Low complexity" evidence="1">
    <location>
        <begin position="43"/>
        <end position="55"/>
    </location>
</feature>
<protein>
    <recommendedName>
        <fullName evidence="5">DUF732 domain-containing protein</fullName>
    </recommendedName>
</protein>
<organism evidence="3 4">
    <name type="scientific">Nocardioides dubius</name>
    <dbReference type="NCBI Taxonomy" id="317019"/>
    <lineage>
        <taxon>Bacteria</taxon>
        <taxon>Bacillati</taxon>
        <taxon>Actinomycetota</taxon>
        <taxon>Actinomycetes</taxon>
        <taxon>Propionibacteriales</taxon>
        <taxon>Nocardioidaceae</taxon>
        <taxon>Nocardioides</taxon>
    </lineage>
</organism>
<feature type="region of interest" description="Disordered" evidence="1">
    <location>
        <begin position="43"/>
        <end position="94"/>
    </location>
</feature>
<keyword evidence="4" id="KW-1185">Reference proteome</keyword>
<dbReference type="Proteomes" id="UP001501581">
    <property type="component" value="Unassembled WGS sequence"/>
</dbReference>
<keyword evidence="2" id="KW-0472">Membrane</keyword>
<evidence type="ECO:0000313" key="4">
    <source>
        <dbReference type="Proteomes" id="UP001501581"/>
    </source>
</evidence>
<dbReference type="EMBL" id="BAAALG010000001">
    <property type="protein sequence ID" value="GAA1089696.1"/>
    <property type="molecule type" value="Genomic_DNA"/>
</dbReference>
<comment type="caution">
    <text evidence="3">The sequence shown here is derived from an EMBL/GenBank/DDBJ whole genome shotgun (WGS) entry which is preliminary data.</text>
</comment>
<accession>A0ABN1TJB2</accession>
<proteinExistence type="predicted"/>
<gene>
    <name evidence="3" type="ORF">GCM10009668_00070</name>
</gene>
<dbReference type="RefSeq" id="WP_343989840.1">
    <property type="nucleotide sequence ID" value="NZ_BAAALG010000001.1"/>
</dbReference>
<reference evidence="3 4" key="1">
    <citation type="journal article" date="2019" name="Int. J. Syst. Evol. Microbiol.">
        <title>The Global Catalogue of Microorganisms (GCM) 10K type strain sequencing project: providing services to taxonomists for standard genome sequencing and annotation.</title>
        <authorList>
            <consortium name="The Broad Institute Genomics Platform"/>
            <consortium name="The Broad Institute Genome Sequencing Center for Infectious Disease"/>
            <person name="Wu L."/>
            <person name="Ma J."/>
        </authorList>
    </citation>
    <scope>NUCLEOTIDE SEQUENCE [LARGE SCALE GENOMIC DNA]</scope>
    <source>
        <strain evidence="3 4">JCM 13008</strain>
    </source>
</reference>
<keyword evidence="2" id="KW-0812">Transmembrane</keyword>
<evidence type="ECO:0000256" key="1">
    <source>
        <dbReference type="SAM" id="MobiDB-lite"/>
    </source>
</evidence>
<sequence length="173" mass="18095">MPENSNAEESPKQRSDHFYLGVALAVFVALVVLVLAFDDNDDASASSTDNSTVSLPAPPASPSPTPTPTPTFASEPSEEPEETPAEVKEPDIDTSSLATNLAAVANRYGYGPADESYADIIVLVVCDPIESGLMTWEDSVAEDIASGAPASDAEAFNDYARTVFCPGMGYDVG</sequence>
<feature type="compositionally biased region" description="Pro residues" evidence="1">
    <location>
        <begin position="56"/>
        <end position="69"/>
    </location>
</feature>
<evidence type="ECO:0000313" key="3">
    <source>
        <dbReference type="EMBL" id="GAA1089696.1"/>
    </source>
</evidence>
<name>A0ABN1TJB2_9ACTN</name>
<evidence type="ECO:0000256" key="2">
    <source>
        <dbReference type="SAM" id="Phobius"/>
    </source>
</evidence>
<keyword evidence="2" id="KW-1133">Transmembrane helix</keyword>